<dbReference type="InterPro" id="IPR013211">
    <property type="entry name" value="LVIVD"/>
</dbReference>
<dbReference type="Pfam" id="PF08309">
    <property type="entry name" value="LVIVD"/>
    <property type="match status" value="1"/>
</dbReference>
<keyword evidence="2" id="KW-1185">Reference proteome</keyword>
<evidence type="ECO:0000313" key="2">
    <source>
        <dbReference type="Proteomes" id="UP001432401"/>
    </source>
</evidence>
<gene>
    <name evidence="1" type="ORF">ABUK86_32210</name>
</gene>
<organism evidence="1 2">
    <name type="scientific">Nocardiopsis tropica</name>
    <dbReference type="NCBI Taxonomy" id="109330"/>
    <lineage>
        <taxon>Bacteria</taxon>
        <taxon>Bacillati</taxon>
        <taxon>Actinomycetota</taxon>
        <taxon>Actinomycetes</taxon>
        <taxon>Streptosporangiales</taxon>
        <taxon>Nocardiopsidaceae</taxon>
        <taxon>Nocardiopsis</taxon>
    </lineage>
</organism>
<accession>A0ABV2A521</accession>
<feature type="non-terminal residue" evidence="1">
    <location>
        <position position="96"/>
    </location>
</feature>
<name>A0ABV2A521_9ACTN</name>
<dbReference type="Proteomes" id="UP001432401">
    <property type="component" value="Unassembled WGS sequence"/>
</dbReference>
<comment type="caution">
    <text evidence="1">The sequence shown here is derived from an EMBL/GenBank/DDBJ whole genome shotgun (WGS) entry which is preliminary data.</text>
</comment>
<protein>
    <submittedName>
        <fullName evidence="1">Uncharacterized protein</fullName>
    </submittedName>
</protein>
<dbReference type="EMBL" id="JBEQNB010000041">
    <property type="protein sequence ID" value="MES0838467.1"/>
    <property type="molecule type" value="Genomic_DNA"/>
</dbReference>
<sequence>MAVPGARAADGVSTGGGVVHLANLPKPEGLHSDAAYNSDLAFTGDYAIGGNYDGFVVYDISVPARPRLVSTVVCPGGQGDVSVSGDLLYFSVDYPR</sequence>
<reference evidence="1 2" key="1">
    <citation type="submission" date="2024-06" db="EMBL/GenBank/DDBJ databases">
        <authorList>
            <person name="Bataeva Y.V."/>
            <person name="Grigorian L.N."/>
            <person name="Solomentsev V.I."/>
        </authorList>
    </citation>
    <scope>NUCLEOTIDE SEQUENCE [LARGE SCALE GENOMIC DNA]</scope>
    <source>
        <strain evidence="2">SCPM-O-B-12605 (RCAM04882)</strain>
    </source>
</reference>
<proteinExistence type="predicted"/>
<evidence type="ECO:0000313" key="1">
    <source>
        <dbReference type="EMBL" id="MES0838467.1"/>
    </source>
</evidence>